<keyword evidence="2" id="KW-0540">Nuclease</keyword>
<dbReference type="InterPro" id="IPR058652">
    <property type="entry name" value="VapC50_C"/>
</dbReference>
<comment type="caution">
    <text evidence="8">The sequence shown here is derived from an EMBL/GenBank/DDBJ whole genome shotgun (WGS) entry which is preliminary data.</text>
</comment>
<dbReference type="GO" id="GO:0016787">
    <property type="term" value="F:hydrolase activity"/>
    <property type="evidence" value="ECO:0007669"/>
    <property type="project" value="UniProtKB-KW"/>
</dbReference>
<name>A0A426PXA3_9CORY</name>
<evidence type="ECO:0000256" key="3">
    <source>
        <dbReference type="ARBA" id="ARBA00022723"/>
    </source>
</evidence>
<dbReference type="Proteomes" id="UP000276526">
    <property type="component" value="Unassembled WGS sequence"/>
</dbReference>
<proteinExistence type="predicted"/>
<organism evidence="8 9">
    <name type="scientific">Corynebacterium bovis</name>
    <dbReference type="NCBI Taxonomy" id="36808"/>
    <lineage>
        <taxon>Bacteria</taxon>
        <taxon>Bacillati</taxon>
        <taxon>Actinomycetota</taxon>
        <taxon>Actinomycetes</taxon>
        <taxon>Mycobacteriales</taxon>
        <taxon>Corynebacteriaceae</taxon>
        <taxon>Corynebacterium</taxon>
    </lineage>
</organism>
<keyword evidence="4" id="KW-0378">Hydrolase</keyword>
<dbReference type="GO" id="GO:0046872">
    <property type="term" value="F:metal ion binding"/>
    <property type="evidence" value="ECO:0007669"/>
    <property type="project" value="UniProtKB-KW"/>
</dbReference>
<dbReference type="InterPro" id="IPR029060">
    <property type="entry name" value="PIN-like_dom_sf"/>
</dbReference>
<evidence type="ECO:0000313" key="8">
    <source>
        <dbReference type="EMBL" id="RRO85715.1"/>
    </source>
</evidence>
<feature type="domain" description="PIN" evidence="6">
    <location>
        <begin position="4"/>
        <end position="109"/>
    </location>
</feature>
<evidence type="ECO:0000256" key="5">
    <source>
        <dbReference type="ARBA" id="ARBA00022842"/>
    </source>
</evidence>
<keyword evidence="3" id="KW-0479">Metal-binding</keyword>
<evidence type="ECO:0000259" key="6">
    <source>
        <dbReference type="Pfam" id="PF13470"/>
    </source>
</evidence>
<sequence length="189" mass="21012">MFTVVLDACVILPATLNDTILRLAEANCFDVRWSDRILEEVRRNMVADRFNITPDAADRRLGEMKNAFPFATVEGYEALIPSMGNDTKDRHVLAAAVRSDAHTIVTANLKDFPPHALYPWGIEAVHPDEFLLSQLELKPATVLAVVSSQVSENKHPPRSAGELFFALRRCGVPDFADELARHHDDGHGL</sequence>
<evidence type="ECO:0000256" key="2">
    <source>
        <dbReference type="ARBA" id="ARBA00022722"/>
    </source>
</evidence>
<evidence type="ECO:0000313" key="9">
    <source>
        <dbReference type="Proteomes" id="UP000276526"/>
    </source>
</evidence>
<evidence type="ECO:0000256" key="4">
    <source>
        <dbReference type="ARBA" id="ARBA00022801"/>
    </source>
</evidence>
<keyword evidence="1" id="KW-1277">Toxin-antitoxin system</keyword>
<dbReference type="RefSeq" id="WP_125175292.1">
    <property type="nucleotide sequence ID" value="NZ_JAUKFU010000001.1"/>
</dbReference>
<dbReference type="SUPFAM" id="SSF88723">
    <property type="entry name" value="PIN domain-like"/>
    <property type="match status" value="1"/>
</dbReference>
<gene>
    <name evidence="8" type="ORF">CXF48_09695</name>
</gene>
<evidence type="ECO:0000259" key="7">
    <source>
        <dbReference type="Pfam" id="PF26343"/>
    </source>
</evidence>
<keyword evidence="5" id="KW-0460">Magnesium</keyword>
<reference evidence="8 9" key="1">
    <citation type="submission" date="2018-01" db="EMBL/GenBank/DDBJ databases">
        <title>Twenty Corynebacterium bovis Genomes.</title>
        <authorList>
            <person name="Gulvik C.A."/>
        </authorList>
    </citation>
    <scope>NUCLEOTIDE SEQUENCE [LARGE SCALE GENOMIC DNA]</scope>
    <source>
        <strain evidence="8 9">F6900</strain>
    </source>
</reference>
<dbReference type="GO" id="GO:0004518">
    <property type="term" value="F:nuclease activity"/>
    <property type="evidence" value="ECO:0007669"/>
    <property type="project" value="UniProtKB-KW"/>
</dbReference>
<dbReference type="Pfam" id="PF26343">
    <property type="entry name" value="VapC50_C"/>
    <property type="match status" value="1"/>
</dbReference>
<dbReference type="Pfam" id="PF13470">
    <property type="entry name" value="PIN_3"/>
    <property type="match status" value="1"/>
</dbReference>
<accession>A0A426PXA3</accession>
<dbReference type="EMBL" id="PQNK01000018">
    <property type="protein sequence ID" value="RRO85715.1"/>
    <property type="molecule type" value="Genomic_DNA"/>
</dbReference>
<dbReference type="InterPro" id="IPR002716">
    <property type="entry name" value="PIN_dom"/>
</dbReference>
<evidence type="ECO:0000256" key="1">
    <source>
        <dbReference type="ARBA" id="ARBA00022649"/>
    </source>
</evidence>
<protein>
    <submittedName>
        <fullName evidence="8">PIN domain-containing protein</fullName>
    </submittedName>
</protein>
<dbReference type="AlphaFoldDB" id="A0A426PXA3"/>
<feature type="domain" description="VapC50 C-terminal" evidence="7">
    <location>
        <begin position="127"/>
        <end position="180"/>
    </location>
</feature>